<gene>
    <name evidence="1" type="ORF">SDC9_157598</name>
</gene>
<reference evidence="1" key="1">
    <citation type="submission" date="2019-08" db="EMBL/GenBank/DDBJ databases">
        <authorList>
            <person name="Kucharzyk K."/>
            <person name="Murdoch R.W."/>
            <person name="Higgins S."/>
            <person name="Loffler F."/>
        </authorList>
    </citation>
    <scope>NUCLEOTIDE SEQUENCE</scope>
</reference>
<name>A0A645FD53_9ZZZZ</name>
<comment type="caution">
    <text evidence="1">The sequence shown here is derived from an EMBL/GenBank/DDBJ whole genome shotgun (WGS) entry which is preliminary data.</text>
</comment>
<dbReference type="AlphaFoldDB" id="A0A645FD53"/>
<accession>A0A645FD53</accession>
<evidence type="ECO:0000313" key="1">
    <source>
        <dbReference type="EMBL" id="MPN10303.1"/>
    </source>
</evidence>
<sequence>MKTDLSCLQNSVLNEKTLGTDPELDFILYLFRLPEVFYQVRRKQVKRKPGNAVKGFKLLPSKVINSIKQAKPFASTSGFSGGLKLVRTPGFI</sequence>
<organism evidence="1">
    <name type="scientific">bioreactor metagenome</name>
    <dbReference type="NCBI Taxonomy" id="1076179"/>
    <lineage>
        <taxon>unclassified sequences</taxon>
        <taxon>metagenomes</taxon>
        <taxon>ecological metagenomes</taxon>
    </lineage>
</organism>
<proteinExistence type="predicted"/>
<dbReference type="EMBL" id="VSSQ01056445">
    <property type="protein sequence ID" value="MPN10303.1"/>
    <property type="molecule type" value="Genomic_DNA"/>
</dbReference>
<protein>
    <submittedName>
        <fullName evidence="1">Uncharacterized protein</fullName>
    </submittedName>
</protein>